<accession>A0ABT8A338</accession>
<dbReference type="Pfam" id="PF14522">
    <property type="entry name" value="Cytochrome_C7"/>
    <property type="match status" value="1"/>
</dbReference>
<dbReference type="EMBL" id="JAUFPN010000069">
    <property type="protein sequence ID" value="MDN3564197.1"/>
    <property type="molecule type" value="Genomic_DNA"/>
</dbReference>
<dbReference type="PANTHER" id="PTHR39425">
    <property type="entry name" value="LIPOPROTEIN CYTOCHROME C"/>
    <property type="match status" value="1"/>
</dbReference>
<protein>
    <submittedName>
        <fullName evidence="3">Cytochrome c3 family protein</fullName>
    </submittedName>
</protein>
<dbReference type="RefSeq" id="WP_290315985.1">
    <property type="nucleotide sequence ID" value="NZ_JAUFPN010000069.1"/>
</dbReference>
<evidence type="ECO:0000313" key="3">
    <source>
        <dbReference type="EMBL" id="MDN3564197.1"/>
    </source>
</evidence>
<name>A0ABT8A338_9PROT</name>
<dbReference type="Gene3D" id="3.90.10.10">
    <property type="entry name" value="Cytochrome C3"/>
    <property type="match status" value="2"/>
</dbReference>
<evidence type="ECO:0000256" key="1">
    <source>
        <dbReference type="SAM" id="MobiDB-lite"/>
    </source>
</evidence>
<reference evidence="4" key="1">
    <citation type="journal article" date="2019" name="Int. J. Syst. Evol. Microbiol.">
        <title>The Global Catalogue of Microorganisms (GCM) 10K type strain sequencing project: providing services to taxonomists for standard genome sequencing and annotation.</title>
        <authorList>
            <consortium name="The Broad Institute Genomics Platform"/>
            <consortium name="The Broad Institute Genome Sequencing Center for Infectious Disease"/>
            <person name="Wu L."/>
            <person name="Ma J."/>
        </authorList>
    </citation>
    <scope>NUCLEOTIDE SEQUENCE [LARGE SCALE GENOMIC DNA]</scope>
    <source>
        <strain evidence="4">CECT 7131</strain>
    </source>
</reference>
<dbReference type="Proteomes" id="UP001529369">
    <property type="component" value="Unassembled WGS sequence"/>
</dbReference>
<dbReference type="CDD" id="cd08168">
    <property type="entry name" value="Cytochrom_C3"/>
    <property type="match status" value="1"/>
</dbReference>
<dbReference type="InterPro" id="IPR029467">
    <property type="entry name" value="Cyt_c7-like"/>
</dbReference>
<sequence>MPQVFSPRSDRRLRLALSIGAAMLLLILAVGFAYARSGAAWAVGKPAAQPIPFSHAVHAGGLGLDCRFCHAGVEQAAAAGMPTAETCLGCHSRVWTVTPQFAPLATALARGTPVEWSSVHRLPDHVRFHHAAHVRSGVTCQTCHGPVWEMPRTVKTETLSMGWCLDCHRDPASRQGPADQALARDPAGGPPPDRPFGLAARPVMHQGIEVSPLTRCSTCHR</sequence>
<evidence type="ECO:0000259" key="2">
    <source>
        <dbReference type="Pfam" id="PF14522"/>
    </source>
</evidence>
<keyword evidence="4" id="KW-1185">Reference proteome</keyword>
<organism evidence="3 4">
    <name type="scientific">Paeniroseomonas aquatica</name>
    <dbReference type="NCBI Taxonomy" id="373043"/>
    <lineage>
        <taxon>Bacteria</taxon>
        <taxon>Pseudomonadati</taxon>
        <taxon>Pseudomonadota</taxon>
        <taxon>Alphaproteobacteria</taxon>
        <taxon>Acetobacterales</taxon>
        <taxon>Acetobacteraceae</taxon>
        <taxon>Paeniroseomonas</taxon>
    </lineage>
</organism>
<dbReference type="PANTHER" id="PTHR39425:SF1">
    <property type="entry name" value="CYTOCHROME C7-LIKE DOMAIN-CONTAINING PROTEIN"/>
    <property type="match status" value="1"/>
</dbReference>
<gene>
    <name evidence="3" type="ORF">QWZ14_07430</name>
</gene>
<dbReference type="SUPFAM" id="SSF48695">
    <property type="entry name" value="Multiheme cytochromes"/>
    <property type="match status" value="1"/>
</dbReference>
<comment type="caution">
    <text evidence="3">The sequence shown here is derived from an EMBL/GenBank/DDBJ whole genome shotgun (WGS) entry which is preliminary data.</text>
</comment>
<feature type="domain" description="Cytochrome c7-like" evidence="2">
    <location>
        <begin position="126"/>
        <end position="221"/>
    </location>
</feature>
<feature type="region of interest" description="Disordered" evidence="1">
    <location>
        <begin position="175"/>
        <end position="199"/>
    </location>
</feature>
<dbReference type="InterPro" id="IPR036280">
    <property type="entry name" value="Multihaem_cyt_sf"/>
</dbReference>
<evidence type="ECO:0000313" key="4">
    <source>
        <dbReference type="Proteomes" id="UP001529369"/>
    </source>
</evidence>
<proteinExistence type="predicted"/>